<dbReference type="EMBL" id="GBRH01224525">
    <property type="protein sequence ID" value="JAD73370.1"/>
    <property type="molecule type" value="Transcribed_RNA"/>
</dbReference>
<proteinExistence type="predicted"/>
<evidence type="ECO:0000313" key="1">
    <source>
        <dbReference type="EMBL" id="JAD73370.1"/>
    </source>
</evidence>
<protein>
    <submittedName>
        <fullName evidence="1">Uncharacterized protein</fullName>
    </submittedName>
</protein>
<name>A0A0A9CIZ8_ARUDO</name>
<organism evidence="1">
    <name type="scientific">Arundo donax</name>
    <name type="common">Giant reed</name>
    <name type="synonym">Donax arundinaceus</name>
    <dbReference type="NCBI Taxonomy" id="35708"/>
    <lineage>
        <taxon>Eukaryota</taxon>
        <taxon>Viridiplantae</taxon>
        <taxon>Streptophyta</taxon>
        <taxon>Embryophyta</taxon>
        <taxon>Tracheophyta</taxon>
        <taxon>Spermatophyta</taxon>
        <taxon>Magnoliopsida</taxon>
        <taxon>Liliopsida</taxon>
        <taxon>Poales</taxon>
        <taxon>Poaceae</taxon>
        <taxon>PACMAD clade</taxon>
        <taxon>Arundinoideae</taxon>
        <taxon>Arundineae</taxon>
        <taxon>Arundo</taxon>
    </lineage>
</organism>
<sequence>MGGVGLLDGSLTAGSDLLL</sequence>
<reference evidence="1" key="2">
    <citation type="journal article" date="2015" name="Data Brief">
        <title>Shoot transcriptome of the giant reed, Arundo donax.</title>
        <authorList>
            <person name="Barrero R.A."/>
            <person name="Guerrero F.D."/>
            <person name="Moolhuijzen P."/>
            <person name="Goolsby J.A."/>
            <person name="Tidwell J."/>
            <person name="Bellgard S.E."/>
            <person name="Bellgard M.I."/>
        </authorList>
    </citation>
    <scope>NUCLEOTIDE SEQUENCE</scope>
    <source>
        <tissue evidence="1">Shoot tissue taken approximately 20 cm above the soil surface</tissue>
    </source>
</reference>
<accession>A0A0A9CIZ8</accession>
<dbReference type="AlphaFoldDB" id="A0A0A9CIZ8"/>
<reference evidence="1" key="1">
    <citation type="submission" date="2014-09" db="EMBL/GenBank/DDBJ databases">
        <authorList>
            <person name="Magalhaes I.L.F."/>
            <person name="Oliveira U."/>
            <person name="Santos F.R."/>
            <person name="Vidigal T.H.D.A."/>
            <person name="Brescovit A.D."/>
            <person name="Santos A.J."/>
        </authorList>
    </citation>
    <scope>NUCLEOTIDE SEQUENCE</scope>
    <source>
        <tissue evidence="1">Shoot tissue taken approximately 20 cm above the soil surface</tissue>
    </source>
</reference>